<keyword evidence="1" id="KW-1133">Transmembrane helix</keyword>
<evidence type="ECO:0000313" key="2">
    <source>
        <dbReference type="EMBL" id="KZL75382.1"/>
    </source>
</evidence>
<proteinExistence type="predicted"/>
<dbReference type="EMBL" id="LFIV01000024">
    <property type="protein sequence ID" value="KZL75382.1"/>
    <property type="molecule type" value="Genomic_DNA"/>
</dbReference>
<dbReference type="Proteomes" id="UP000076552">
    <property type="component" value="Unassembled WGS sequence"/>
</dbReference>
<keyword evidence="1" id="KW-0812">Transmembrane</keyword>
<accession>A0A166W6U1</accession>
<gene>
    <name evidence="2" type="ORF">CT0861_13184</name>
</gene>
<keyword evidence="3" id="KW-1185">Reference proteome</keyword>
<organism evidence="2 3">
    <name type="scientific">Colletotrichum tofieldiae</name>
    <dbReference type="NCBI Taxonomy" id="708197"/>
    <lineage>
        <taxon>Eukaryota</taxon>
        <taxon>Fungi</taxon>
        <taxon>Dikarya</taxon>
        <taxon>Ascomycota</taxon>
        <taxon>Pezizomycotina</taxon>
        <taxon>Sordariomycetes</taxon>
        <taxon>Hypocreomycetidae</taxon>
        <taxon>Glomerellales</taxon>
        <taxon>Glomerellaceae</taxon>
        <taxon>Colletotrichum</taxon>
        <taxon>Colletotrichum spaethianum species complex</taxon>
    </lineage>
</organism>
<sequence>MDVMGRPTFTLRFELGDGGLVRILQRDILPPASLNGSYCPTTGSSSPFPSENLLACLKDPSILLNGTRNVLDRVVCKKDGPLQLNDSPCVGYGLLLEEGISHRQLKISRILCVVFSYLFGLSWAASTGKILVGLVVGNCLAILSLVLIRKVLSTCLIAPSSVASLTG</sequence>
<name>A0A166W6U1_9PEZI</name>
<dbReference type="AlphaFoldDB" id="A0A166W6U1"/>
<reference evidence="2 3" key="1">
    <citation type="submission" date="2015-06" db="EMBL/GenBank/DDBJ databases">
        <title>Survival trade-offs in plant roots during colonization by closely related pathogenic and mutualistic fungi.</title>
        <authorList>
            <person name="Hacquard S."/>
            <person name="Kracher B."/>
            <person name="Hiruma K."/>
            <person name="Weinman A."/>
            <person name="Muench P."/>
            <person name="Garrido Oter R."/>
            <person name="Ver Loren van Themaat E."/>
            <person name="Dallerey J.-F."/>
            <person name="Damm U."/>
            <person name="Henrissat B."/>
            <person name="Lespinet O."/>
            <person name="Thon M."/>
            <person name="Kemen E."/>
            <person name="McHardy A.C."/>
            <person name="Schulze-Lefert P."/>
            <person name="O'Connell R.J."/>
        </authorList>
    </citation>
    <scope>NUCLEOTIDE SEQUENCE [LARGE SCALE GENOMIC DNA]</scope>
    <source>
        <strain evidence="2 3">0861</strain>
    </source>
</reference>
<comment type="caution">
    <text evidence="2">The sequence shown here is derived from an EMBL/GenBank/DDBJ whole genome shotgun (WGS) entry which is preliminary data.</text>
</comment>
<feature type="transmembrane region" description="Helical" evidence="1">
    <location>
        <begin position="130"/>
        <end position="148"/>
    </location>
</feature>
<evidence type="ECO:0000313" key="3">
    <source>
        <dbReference type="Proteomes" id="UP000076552"/>
    </source>
</evidence>
<evidence type="ECO:0000256" key="1">
    <source>
        <dbReference type="SAM" id="Phobius"/>
    </source>
</evidence>
<keyword evidence="1" id="KW-0472">Membrane</keyword>
<protein>
    <submittedName>
        <fullName evidence="2">Uncharacterized protein</fullName>
    </submittedName>
</protein>
<feature type="transmembrane region" description="Helical" evidence="1">
    <location>
        <begin position="107"/>
        <end position="124"/>
    </location>
</feature>